<dbReference type="PANTHER" id="PTHR33481">
    <property type="entry name" value="REVERSE TRANSCRIPTASE"/>
    <property type="match status" value="1"/>
</dbReference>
<dbReference type="STRING" id="933084.A0A067Q2Y9"/>
<dbReference type="AlphaFoldDB" id="A0A067Q2Y9"/>
<reference evidence="2" key="1">
    <citation type="journal article" date="2014" name="Proc. Natl. Acad. Sci. U.S.A.">
        <title>Extensive sampling of basidiomycete genomes demonstrates inadequacy of the white-rot/brown-rot paradigm for wood decay fungi.</title>
        <authorList>
            <person name="Riley R."/>
            <person name="Salamov A.A."/>
            <person name="Brown D.W."/>
            <person name="Nagy L.G."/>
            <person name="Floudas D."/>
            <person name="Held B.W."/>
            <person name="Levasseur A."/>
            <person name="Lombard V."/>
            <person name="Morin E."/>
            <person name="Otillar R."/>
            <person name="Lindquist E.A."/>
            <person name="Sun H."/>
            <person name="LaButti K.M."/>
            <person name="Schmutz J."/>
            <person name="Jabbour D."/>
            <person name="Luo H."/>
            <person name="Baker S.E."/>
            <person name="Pisabarro A.G."/>
            <person name="Walton J.D."/>
            <person name="Blanchette R.A."/>
            <person name="Henrissat B."/>
            <person name="Martin F."/>
            <person name="Cullen D."/>
            <person name="Hibbett D.S."/>
            <person name="Grigoriev I.V."/>
        </authorList>
    </citation>
    <scope>NUCLEOTIDE SEQUENCE [LARGE SCALE GENOMIC DNA]</scope>
    <source>
        <strain evidence="2">MUCL 33604</strain>
    </source>
</reference>
<dbReference type="PANTHER" id="PTHR33481:SF1">
    <property type="entry name" value="ENDONUCLEASE_EXONUCLEASE_PHOSPHATASE DOMAIN-CONTAINING PROTEIN-RELATED"/>
    <property type="match status" value="1"/>
</dbReference>
<name>A0A067Q2Y9_9AGAM</name>
<gene>
    <name evidence="1" type="ORF">JAAARDRAFT_125709</name>
</gene>
<sequence>MDRCLTKGYHPKLWWRAIAVALHKPKKPDYSIPKVYRLIQLLKCLGKILE</sequence>
<protein>
    <submittedName>
        <fullName evidence="1">Uncharacterized protein</fullName>
    </submittedName>
</protein>
<proteinExistence type="predicted"/>
<dbReference type="Proteomes" id="UP000027265">
    <property type="component" value="Unassembled WGS sequence"/>
</dbReference>
<evidence type="ECO:0000313" key="1">
    <source>
        <dbReference type="EMBL" id="KDQ60525.1"/>
    </source>
</evidence>
<organism evidence="1 2">
    <name type="scientific">Jaapia argillacea MUCL 33604</name>
    <dbReference type="NCBI Taxonomy" id="933084"/>
    <lineage>
        <taxon>Eukaryota</taxon>
        <taxon>Fungi</taxon>
        <taxon>Dikarya</taxon>
        <taxon>Basidiomycota</taxon>
        <taxon>Agaricomycotina</taxon>
        <taxon>Agaricomycetes</taxon>
        <taxon>Agaricomycetidae</taxon>
        <taxon>Jaapiales</taxon>
        <taxon>Jaapiaceae</taxon>
        <taxon>Jaapia</taxon>
    </lineage>
</organism>
<dbReference type="HOGENOM" id="CLU_204930_0_0_1"/>
<dbReference type="InParanoid" id="A0A067Q2Y9"/>
<dbReference type="EMBL" id="KL197714">
    <property type="protein sequence ID" value="KDQ60525.1"/>
    <property type="molecule type" value="Genomic_DNA"/>
</dbReference>
<evidence type="ECO:0000313" key="2">
    <source>
        <dbReference type="Proteomes" id="UP000027265"/>
    </source>
</evidence>
<accession>A0A067Q2Y9</accession>
<keyword evidence="2" id="KW-1185">Reference proteome</keyword>
<dbReference type="OrthoDB" id="412006at2759"/>